<evidence type="ECO:0000256" key="4">
    <source>
        <dbReference type="ARBA" id="ARBA00022603"/>
    </source>
</evidence>
<evidence type="ECO:0000259" key="11">
    <source>
        <dbReference type="Pfam" id="PF07780"/>
    </source>
</evidence>
<feature type="region of interest" description="Disordered" evidence="9">
    <location>
        <begin position="575"/>
        <end position="672"/>
    </location>
</feature>
<proteinExistence type="inferred from homology"/>
<protein>
    <submittedName>
        <fullName evidence="13">AdoMet-dependent rRNA methyltransferase spb1</fullName>
        <ecNumber evidence="13">2.1.1.-</ecNumber>
    </submittedName>
</protein>
<dbReference type="Pfam" id="PF01728">
    <property type="entry name" value="FtsJ"/>
    <property type="match status" value="1"/>
</dbReference>
<evidence type="ECO:0000256" key="5">
    <source>
        <dbReference type="ARBA" id="ARBA00022679"/>
    </source>
</evidence>
<dbReference type="Gene3D" id="3.40.50.150">
    <property type="entry name" value="Vaccinia Virus protein VP39"/>
    <property type="match status" value="1"/>
</dbReference>
<evidence type="ECO:0000256" key="3">
    <source>
        <dbReference type="ARBA" id="ARBA00022552"/>
    </source>
</evidence>
<feature type="compositionally biased region" description="Acidic residues" evidence="9">
    <location>
        <begin position="508"/>
        <end position="531"/>
    </location>
</feature>
<dbReference type="EC" id="2.1.1.-" evidence="13"/>
<keyword evidence="4 8" id="KW-0489">Methyltransferase</keyword>
<feature type="compositionally biased region" description="Basic and acidic residues" evidence="9">
    <location>
        <begin position="587"/>
        <end position="639"/>
    </location>
</feature>
<dbReference type="HAMAP" id="MF_01547">
    <property type="entry name" value="RNA_methyltr_E"/>
    <property type="match status" value="1"/>
</dbReference>
<dbReference type="EMBL" id="LBBL01000175">
    <property type="protein sequence ID" value="KKF94171.1"/>
    <property type="molecule type" value="Genomic_DNA"/>
</dbReference>
<dbReference type="FunFam" id="3.40.50.150:FF:000004">
    <property type="entry name" value="AdoMet-dependent rRNA methyltransferase SPB1"/>
    <property type="match status" value="1"/>
</dbReference>
<feature type="compositionally biased region" description="Basic and acidic residues" evidence="9">
    <location>
        <begin position="657"/>
        <end position="672"/>
    </location>
</feature>
<dbReference type="AlphaFoldDB" id="A0A0F8AZZ9"/>
<evidence type="ECO:0000256" key="2">
    <source>
        <dbReference type="ARBA" id="ARBA00022517"/>
    </source>
</evidence>
<evidence type="ECO:0000313" key="13">
    <source>
        <dbReference type="EMBL" id="KKF94171.1"/>
    </source>
</evidence>
<feature type="binding site" evidence="8">
    <location>
        <position position="76"/>
    </location>
    <ligand>
        <name>S-adenosyl-L-methionine</name>
        <dbReference type="ChEBI" id="CHEBI:59789"/>
    </ligand>
</feature>
<feature type="region of interest" description="Disordered" evidence="9">
    <location>
        <begin position="429"/>
        <end position="559"/>
    </location>
</feature>
<evidence type="ECO:0000259" key="10">
    <source>
        <dbReference type="Pfam" id="PF01728"/>
    </source>
</evidence>
<dbReference type="GO" id="GO:0005730">
    <property type="term" value="C:nucleolus"/>
    <property type="evidence" value="ECO:0007669"/>
    <property type="project" value="UniProtKB-SubCell"/>
</dbReference>
<feature type="compositionally biased region" description="Basic and acidic residues" evidence="9">
    <location>
        <begin position="439"/>
        <end position="451"/>
    </location>
</feature>
<keyword evidence="2 8" id="KW-0690">Ribosome biogenesis</keyword>
<gene>
    <name evidence="13" type="primary">spb1</name>
    <name evidence="13" type="ORF">CFO_g3449</name>
</gene>
<feature type="binding site" evidence="8">
    <location>
        <position position="56"/>
    </location>
    <ligand>
        <name>S-adenosyl-L-methionine</name>
        <dbReference type="ChEBI" id="CHEBI:59789"/>
    </ligand>
</feature>
<dbReference type="PANTHER" id="PTHR10920">
    <property type="entry name" value="RIBOSOMAL RNA METHYLTRANSFERASE"/>
    <property type="match status" value="1"/>
</dbReference>
<feature type="active site" description="Proton acceptor" evidence="8">
    <location>
        <position position="157"/>
    </location>
</feature>
<feature type="binding site" evidence="8">
    <location>
        <position position="92"/>
    </location>
    <ligand>
        <name>S-adenosyl-L-methionine</name>
        <dbReference type="ChEBI" id="CHEBI:59789"/>
    </ligand>
</feature>
<evidence type="ECO:0000313" key="14">
    <source>
        <dbReference type="Proteomes" id="UP000034841"/>
    </source>
</evidence>
<dbReference type="SUPFAM" id="SSF53335">
    <property type="entry name" value="S-adenosyl-L-methionine-dependent methyltransferases"/>
    <property type="match status" value="1"/>
</dbReference>
<dbReference type="HAMAP" id="MF_03163">
    <property type="entry name" value="RNA_methyltr_E_SPB1"/>
    <property type="match status" value="1"/>
</dbReference>
<feature type="domain" description="Ribosomal RNA methyltransferase SPB1-like C-terminal" evidence="11">
    <location>
        <begin position="650"/>
        <end position="858"/>
    </location>
</feature>
<name>A0A0F8AZZ9_CERFI</name>
<dbReference type="Proteomes" id="UP000034841">
    <property type="component" value="Unassembled WGS sequence"/>
</dbReference>
<feature type="domain" description="Ribosomal RNA methyltransferase FtsJ" evidence="10">
    <location>
        <begin position="24"/>
        <end position="200"/>
    </location>
</feature>
<feature type="compositionally biased region" description="Acidic residues" evidence="9">
    <location>
        <begin position="453"/>
        <end position="473"/>
    </location>
</feature>
<keyword evidence="5 8" id="KW-0808">Transferase</keyword>
<feature type="compositionally biased region" description="Acidic residues" evidence="9">
    <location>
        <begin position="646"/>
        <end position="656"/>
    </location>
</feature>
<reference evidence="13 14" key="1">
    <citation type="submission" date="2015-04" db="EMBL/GenBank/DDBJ databases">
        <title>Genome sequence of Ceratocystis platani, a major pathogen of plane trees.</title>
        <authorList>
            <person name="Belbahri L."/>
        </authorList>
    </citation>
    <scope>NUCLEOTIDE SEQUENCE [LARGE SCALE GENOMIC DNA]</scope>
    <source>
        <strain evidence="13 14">CFO</strain>
    </source>
</reference>
<dbReference type="InterPro" id="IPR029063">
    <property type="entry name" value="SAM-dependent_MTases_sf"/>
</dbReference>
<evidence type="ECO:0000256" key="9">
    <source>
        <dbReference type="SAM" id="MobiDB-lite"/>
    </source>
</evidence>
<keyword evidence="6 8" id="KW-0949">S-adenosyl-L-methionine</keyword>
<keyword evidence="3 8" id="KW-0698">rRNA processing</keyword>
<feature type="domain" description="DUF3381" evidence="12">
    <location>
        <begin position="234"/>
        <end position="392"/>
    </location>
</feature>
<evidence type="ECO:0000256" key="8">
    <source>
        <dbReference type="HAMAP-Rule" id="MF_03163"/>
    </source>
</evidence>
<dbReference type="InterPro" id="IPR050082">
    <property type="entry name" value="RNA_methyltr_RlmE"/>
</dbReference>
<dbReference type="InterPro" id="IPR028589">
    <property type="entry name" value="SPB1-like"/>
</dbReference>
<evidence type="ECO:0000256" key="7">
    <source>
        <dbReference type="ARBA" id="ARBA00023242"/>
    </source>
</evidence>
<dbReference type="InterPro" id="IPR002877">
    <property type="entry name" value="RNA_MeTrfase_FtsJ_dom"/>
</dbReference>
<feature type="region of interest" description="Disordered" evidence="9">
    <location>
        <begin position="364"/>
        <end position="388"/>
    </location>
</feature>
<dbReference type="PANTHER" id="PTHR10920:SF13">
    <property type="entry name" value="PRE-RRNA 2'-O-RIBOSE RNA METHYLTRANSFERASE FTSJ3"/>
    <property type="match status" value="1"/>
</dbReference>
<dbReference type="GO" id="GO:0030687">
    <property type="term" value="C:preribosome, large subunit precursor"/>
    <property type="evidence" value="ECO:0007669"/>
    <property type="project" value="EnsemblFungi"/>
</dbReference>
<accession>A0A0F8AZZ9</accession>
<feature type="compositionally biased region" description="Basic and acidic residues" evidence="9">
    <location>
        <begin position="474"/>
        <end position="500"/>
    </location>
</feature>
<feature type="binding site" evidence="8">
    <location>
        <position position="58"/>
    </location>
    <ligand>
        <name>S-adenosyl-L-methionine</name>
        <dbReference type="ChEBI" id="CHEBI:59789"/>
    </ligand>
</feature>
<keyword evidence="7 8" id="KW-0539">Nucleus</keyword>
<dbReference type="InterPro" id="IPR024576">
    <property type="entry name" value="rRNA_MeTfrase_Spb1_DUF3381"/>
</dbReference>
<evidence type="ECO:0000259" key="12">
    <source>
        <dbReference type="Pfam" id="PF11861"/>
    </source>
</evidence>
<comment type="similarity">
    <text evidence="8">Belongs to the class I-like SAM-binding methyltransferase superfamily. RNA methyltransferase RlmE family. SPB1 subfamily.</text>
</comment>
<feature type="binding site" evidence="8">
    <location>
        <position position="117"/>
    </location>
    <ligand>
        <name>S-adenosyl-L-methionine</name>
        <dbReference type="ChEBI" id="CHEBI:59789"/>
    </ligand>
</feature>
<comment type="caution">
    <text evidence="13">The sequence shown here is derived from an EMBL/GenBank/DDBJ whole genome shotgun (WGS) entry which is preliminary data.</text>
</comment>
<dbReference type="InterPro" id="IPR015507">
    <property type="entry name" value="rRNA-MeTfrase_E"/>
</dbReference>
<dbReference type="GO" id="GO:0016435">
    <property type="term" value="F:rRNA (guanine) methyltransferase activity"/>
    <property type="evidence" value="ECO:0007669"/>
    <property type="project" value="EnsemblFungi"/>
</dbReference>
<dbReference type="GO" id="GO:0008650">
    <property type="term" value="F:rRNA (uridine-2'-O-)-methyltransferase activity"/>
    <property type="evidence" value="ECO:0007669"/>
    <property type="project" value="EnsemblFungi"/>
</dbReference>
<dbReference type="Pfam" id="PF07780">
    <property type="entry name" value="Spb1_C"/>
    <property type="match status" value="1"/>
</dbReference>
<dbReference type="GO" id="GO:0000463">
    <property type="term" value="P:maturation of LSU-rRNA from tricistronic rRNA transcript (SSU-rRNA, 5.8S rRNA, LSU-rRNA)"/>
    <property type="evidence" value="ECO:0007669"/>
    <property type="project" value="EnsemblFungi"/>
</dbReference>
<organism evidence="13 14">
    <name type="scientific">Ceratocystis fimbriata f. sp. platani</name>
    <dbReference type="NCBI Taxonomy" id="88771"/>
    <lineage>
        <taxon>Eukaryota</taxon>
        <taxon>Fungi</taxon>
        <taxon>Dikarya</taxon>
        <taxon>Ascomycota</taxon>
        <taxon>Pezizomycotina</taxon>
        <taxon>Sordariomycetes</taxon>
        <taxon>Hypocreomycetidae</taxon>
        <taxon>Microascales</taxon>
        <taxon>Ceratocystidaceae</taxon>
        <taxon>Ceratocystis</taxon>
    </lineage>
</organism>
<comment type="subcellular location">
    <subcellularLocation>
        <location evidence="1 8">Nucleus</location>
        <location evidence="1 8">Nucleolus</location>
    </subcellularLocation>
</comment>
<dbReference type="GO" id="GO:0000466">
    <property type="term" value="P:maturation of 5.8S rRNA from tricistronic rRNA transcript (SSU-rRNA, 5.8S rRNA, LSU-rRNA)"/>
    <property type="evidence" value="ECO:0007669"/>
    <property type="project" value="EnsemblFungi"/>
</dbReference>
<keyword evidence="14" id="KW-1185">Reference proteome</keyword>
<dbReference type="InterPro" id="IPR012920">
    <property type="entry name" value="rRNA_MeTfrase_SPB1-like_C"/>
</dbReference>
<dbReference type="OrthoDB" id="1287559at2759"/>
<evidence type="ECO:0000256" key="1">
    <source>
        <dbReference type="ARBA" id="ARBA00004604"/>
    </source>
</evidence>
<evidence type="ECO:0000256" key="6">
    <source>
        <dbReference type="ARBA" id="ARBA00022691"/>
    </source>
</evidence>
<dbReference type="Pfam" id="PF11861">
    <property type="entry name" value="DUF3381"/>
    <property type="match status" value="1"/>
</dbReference>
<sequence length="861" mass="97137">MAIQKKHGKGRLDKWYKLAKEKGYRARAAFKLIQLNKKYGFLEKSRVLLDLCAAPGSWCQVAAEAMPVNSIIVGVDLSPIKPIPRVISFQGDITTEQTRATIRTHLKTWKADTVLHDGAPNVGTAWNQDSFNQAELALQAMKLATDFLVEGGTFVTKVFRSKDYNSLMWVFNQLFTKVEATKPPSSRNVSAEIFVVCRGYKAPKVVDPRFLDPRSVFEELAAPTPNNEAKVYKPELKKRKRDGYEEGDWTQFKVVSASEFVNTVDPIEILGSANKLSFDQPAGGDVALAALGKLPETTDDIRRLCSDLKVLGRKEFKQLLKWRLRARELFGLSVPKKATLKEVTEGEVAEVAPMDEELRIEQELQALKDKESNKRKKERRKENEKKQKEIVRMQLHMTAPMDIGAEQEGPRGEGSMFALRTVAKKDGALAHLSKGRMQVVKESKQPDHINMGDESEDSDPEEDRLERELDDMYESYKDRKADADTKYRAKRAREEHKDGEWEGCSAGEESENDSGLEEEDNSEDSDSEDDEKTPNTLLTDLDDESPNPDNSGLSKRARSFFNQDVFQGMDILDPTDMEMVDAPPPANKKEAKKEKKAEKVKAEKGEAEKDKTGKDKAKAKKEGENKKAKEQLKAVKKEAAAAAAAEESDSSDDDGIEVVKKAEDWEEEKRRPDGRLDIDIITAEAMTLAHQLATGQKTKHDLLDEGFNKRAFRDRDGLPEWFMEDEIKHDKPIKPITKAAANAIKEKMRALNARPIKKVREAKARKKHKEALRLEKLRKKSDMLANDENLTESEKATTISKIMAKAAKKKPRAPLRIVVAKGANRGVKGRPTGVKKGRYRMVDPRMKKELRAMKRIAKKKK</sequence>